<name>A0ABR1Q9P2_9PEZI</name>
<evidence type="ECO:0000256" key="2">
    <source>
        <dbReference type="ARBA" id="ARBA00022801"/>
    </source>
</evidence>
<keyword evidence="5" id="KW-1185">Reference proteome</keyword>
<dbReference type="InterPro" id="IPR029058">
    <property type="entry name" value="AB_hydrolase_fold"/>
</dbReference>
<dbReference type="EMBL" id="JAQQWE010000006">
    <property type="protein sequence ID" value="KAK7949250.1"/>
    <property type="molecule type" value="Genomic_DNA"/>
</dbReference>
<dbReference type="PRINTS" id="PR00111">
    <property type="entry name" value="ABHYDROLASE"/>
</dbReference>
<gene>
    <name evidence="4" type="ORF">PG986_010136</name>
</gene>
<dbReference type="Proteomes" id="UP001391051">
    <property type="component" value="Unassembled WGS sequence"/>
</dbReference>
<organism evidence="4 5">
    <name type="scientific">Apiospora aurea</name>
    <dbReference type="NCBI Taxonomy" id="335848"/>
    <lineage>
        <taxon>Eukaryota</taxon>
        <taxon>Fungi</taxon>
        <taxon>Dikarya</taxon>
        <taxon>Ascomycota</taxon>
        <taxon>Pezizomycotina</taxon>
        <taxon>Sordariomycetes</taxon>
        <taxon>Xylariomycetidae</taxon>
        <taxon>Amphisphaeriales</taxon>
        <taxon>Apiosporaceae</taxon>
        <taxon>Apiospora</taxon>
    </lineage>
</organism>
<dbReference type="Pfam" id="PF00561">
    <property type="entry name" value="Abhydrolase_1"/>
    <property type="match status" value="1"/>
</dbReference>
<dbReference type="PANTHER" id="PTHR43798:SF33">
    <property type="entry name" value="HYDROLASE, PUTATIVE (AFU_ORTHOLOGUE AFUA_2G14860)-RELATED"/>
    <property type="match status" value="1"/>
</dbReference>
<dbReference type="GeneID" id="92079420"/>
<evidence type="ECO:0000313" key="5">
    <source>
        <dbReference type="Proteomes" id="UP001391051"/>
    </source>
</evidence>
<dbReference type="Gene3D" id="3.40.50.1820">
    <property type="entry name" value="alpha/beta hydrolase"/>
    <property type="match status" value="1"/>
</dbReference>
<dbReference type="InterPro" id="IPR000073">
    <property type="entry name" value="AB_hydrolase_1"/>
</dbReference>
<dbReference type="SUPFAM" id="SSF53474">
    <property type="entry name" value="alpha/beta-Hydrolases"/>
    <property type="match status" value="1"/>
</dbReference>
<dbReference type="PANTHER" id="PTHR43798">
    <property type="entry name" value="MONOACYLGLYCEROL LIPASE"/>
    <property type="match status" value="1"/>
</dbReference>
<evidence type="ECO:0000259" key="3">
    <source>
        <dbReference type="Pfam" id="PF00561"/>
    </source>
</evidence>
<dbReference type="InterPro" id="IPR050266">
    <property type="entry name" value="AB_hydrolase_sf"/>
</dbReference>
<sequence length="294" mass="32816">MADDDVQFVEINGARLAYRIAGPSDAPLFITLHGGRGMGDHRSDFKAYRPLSAGSSGGGGGYRVLSFDYRGHGRSSATKPYTFSQIVDDIEGIRAHFTTARDERKVVICGGSFGGFLALEYAIRYAERVRCLVLRGTAASWHQEEDAIKVLEQRLDRAPSFSVRMLREKVFGRFESDLEFRLVHLAMMPLYSEAFDPDQGLRSCLGNVYNAEAHNDLYSESEKYFDYRGQLGQITAKTLVIVGDKDWICPPENSAFIASKIPDATLMVVENANHGVHLEKNEEVIARIRSHLKT</sequence>
<comment type="caution">
    <text evidence="4">The sequence shown here is derived from an EMBL/GenBank/DDBJ whole genome shotgun (WGS) entry which is preliminary data.</text>
</comment>
<protein>
    <recommendedName>
        <fullName evidence="3">AB hydrolase-1 domain-containing protein</fullName>
    </recommendedName>
</protein>
<dbReference type="PRINTS" id="PR00793">
    <property type="entry name" value="PROAMNOPTASE"/>
</dbReference>
<evidence type="ECO:0000256" key="1">
    <source>
        <dbReference type="ARBA" id="ARBA00010088"/>
    </source>
</evidence>
<proteinExistence type="inferred from homology"/>
<reference evidence="4 5" key="1">
    <citation type="submission" date="2023-01" db="EMBL/GenBank/DDBJ databases">
        <title>Analysis of 21 Apiospora genomes using comparative genomics revels a genus with tremendous synthesis potential of carbohydrate active enzymes and secondary metabolites.</title>
        <authorList>
            <person name="Sorensen T."/>
        </authorList>
    </citation>
    <scope>NUCLEOTIDE SEQUENCE [LARGE SCALE GENOMIC DNA]</scope>
    <source>
        <strain evidence="4 5">CBS 24483</strain>
    </source>
</reference>
<accession>A0ABR1Q9P2</accession>
<comment type="similarity">
    <text evidence="1">Belongs to the peptidase S33 family.</text>
</comment>
<feature type="domain" description="AB hydrolase-1" evidence="3">
    <location>
        <begin position="27"/>
        <end position="280"/>
    </location>
</feature>
<keyword evidence="2" id="KW-0378">Hydrolase</keyword>
<evidence type="ECO:0000313" key="4">
    <source>
        <dbReference type="EMBL" id="KAK7949250.1"/>
    </source>
</evidence>
<dbReference type="InterPro" id="IPR002410">
    <property type="entry name" value="Peptidase_S33"/>
</dbReference>
<dbReference type="RefSeq" id="XP_066698756.1">
    <property type="nucleotide sequence ID" value="XM_066846358.1"/>
</dbReference>